<evidence type="ECO:0000259" key="6">
    <source>
        <dbReference type="PROSITE" id="PS51194"/>
    </source>
</evidence>
<dbReference type="EMBL" id="PSYR01000001">
    <property type="protein sequence ID" value="RCN58396.1"/>
    <property type="molecule type" value="Genomic_DNA"/>
</dbReference>
<evidence type="ECO:0000256" key="4">
    <source>
        <dbReference type="ARBA" id="ARBA00022840"/>
    </source>
</evidence>
<dbReference type="Gene3D" id="3.40.50.300">
    <property type="entry name" value="P-loop containing nucleotide triphosphate hydrolases"/>
    <property type="match status" value="2"/>
</dbReference>
<dbReference type="PROSITE" id="PS51194">
    <property type="entry name" value="HELICASE_CTER"/>
    <property type="match status" value="1"/>
</dbReference>
<dbReference type="InterPro" id="IPR010225">
    <property type="entry name" value="HrpB"/>
</dbReference>
<dbReference type="PANTHER" id="PTHR43519:SF1">
    <property type="entry name" value="ATP-DEPENDENT RNA HELICASE HRPB"/>
    <property type="match status" value="1"/>
</dbReference>
<feature type="domain" description="Helicase C-terminal" evidence="6">
    <location>
        <begin position="209"/>
        <end position="373"/>
    </location>
</feature>
<evidence type="ECO:0000313" key="7">
    <source>
        <dbReference type="EMBL" id="RCN58396.1"/>
    </source>
</evidence>
<dbReference type="InterPro" id="IPR002464">
    <property type="entry name" value="DNA/RNA_helicase_DEAH_CS"/>
</dbReference>
<dbReference type="Pfam" id="PF00271">
    <property type="entry name" value="Helicase_C"/>
    <property type="match status" value="1"/>
</dbReference>
<dbReference type="InterPro" id="IPR049614">
    <property type="entry name" value="HrpB_DEXH"/>
</dbReference>
<reference evidence="7 8" key="1">
    <citation type="submission" date="2018-02" db="EMBL/GenBank/DDBJ databases">
        <title>Insights into the biology of acidophilic members of the Acidiferrobacteraceae family derived from comparative genomic analyses.</title>
        <authorList>
            <person name="Issotta F."/>
            <person name="Thyssen C."/>
            <person name="Mena C."/>
            <person name="Moya A."/>
            <person name="Bellenberg S."/>
            <person name="Sproer C."/>
            <person name="Covarrubias P.C."/>
            <person name="Sand W."/>
            <person name="Quatrini R."/>
            <person name="Vera M."/>
        </authorList>
    </citation>
    <scope>NUCLEOTIDE SEQUENCE [LARGE SCALE GENOMIC DNA]</scope>
    <source>
        <strain evidence="8">m-1</strain>
    </source>
</reference>
<evidence type="ECO:0000313" key="8">
    <source>
        <dbReference type="Proteomes" id="UP000253250"/>
    </source>
</evidence>
<dbReference type="RefSeq" id="WP_114282130.1">
    <property type="nucleotide sequence ID" value="NZ_PSYR01000001.1"/>
</dbReference>
<evidence type="ECO:0000256" key="3">
    <source>
        <dbReference type="ARBA" id="ARBA00022806"/>
    </source>
</evidence>
<dbReference type="InterPro" id="IPR014001">
    <property type="entry name" value="Helicase_ATP-bd"/>
</dbReference>
<dbReference type="PIRSF" id="PIRSF005496">
    <property type="entry name" value="ATP_hel_hrpB"/>
    <property type="match status" value="1"/>
</dbReference>
<dbReference type="Pfam" id="PF00270">
    <property type="entry name" value="DEAD"/>
    <property type="match status" value="1"/>
</dbReference>
<dbReference type="SMART" id="SM00490">
    <property type="entry name" value="HELICc"/>
    <property type="match status" value="1"/>
</dbReference>
<dbReference type="PROSITE" id="PS51192">
    <property type="entry name" value="HELICASE_ATP_BIND_1"/>
    <property type="match status" value="1"/>
</dbReference>
<dbReference type="SUPFAM" id="SSF52540">
    <property type="entry name" value="P-loop containing nucleoside triphosphate hydrolases"/>
    <property type="match status" value="1"/>
</dbReference>
<protein>
    <submittedName>
        <fullName evidence="7">ATP-dependent helicase HrpB</fullName>
    </submittedName>
</protein>
<feature type="domain" description="Helicase ATP-binding" evidence="5">
    <location>
        <begin position="19"/>
        <end position="183"/>
    </location>
</feature>
<accession>A0A368HGC5</accession>
<dbReference type="FunFam" id="3.40.50.300:FF:002125">
    <property type="entry name" value="ATP-dependent helicase HrpB"/>
    <property type="match status" value="1"/>
</dbReference>
<dbReference type="Proteomes" id="UP000253250">
    <property type="component" value="Unassembled WGS sequence"/>
</dbReference>
<dbReference type="NCBIfam" id="TIGR01970">
    <property type="entry name" value="DEAH_box_HrpB"/>
    <property type="match status" value="1"/>
</dbReference>
<keyword evidence="3 7" id="KW-0347">Helicase</keyword>
<dbReference type="SMART" id="SM00847">
    <property type="entry name" value="HA2"/>
    <property type="match status" value="1"/>
</dbReference>
<dbReference type="InterPro" id="IPR007502">
    <property type="entry name" value="Helicase-assoc_dom"/>
</dbReference>
<dbReference type="InterPro" id="IPR011545">
    <property type="entry name" value="DEAD/DEAH_box_helicase_dom"/>
</dbReference>
<dbReference type="PANTHER" id="PTHR43519">
    <property type="entry name" value="ATP-DEPENDENT RNA HELICASE HRPB"/>
    <property type="match status" value="1"/>
</dbReference>
<keyword evidence="2" id="KW-0378">Hydrolase</keyword>
<dbReference type="InterPro" id="IPR027417">
    <property type="entry name" value="P-loop_NTPase"/>
</dbReference>
<organism evidence="7 8">
    <name type="scientific">Acidiferrobacter thiooxydans</name>
    <dbReference type="NCBI Taxonomy" id="163359"/>
    <lineage>
        <taxon>Bacteria</taxon>
        <taxon>Pseudomonadati</taxon>
        <taxon>Pseudomonadota</taxon>
        <taxon>Gammaproteobacteria</taxon>
        <taxon>Acidiferrobacterales</taxon>
        <taxon>Acidiferrobacteraceae</taxon>
        <taxon>Acidiferrobacter</taxon>
    </lineage>
</organism>
<dbReference type="Pfam" id="PF08482">
    <property type="entry name" value="HrpB_C"/>
    <property type="match status" value="1"/>
</dbReference>
<dbReference type="AlphaFoldDB" id="A0A368HGC5"/>
<dbReference type="InterPro" id="IPR001650">
    <property type="entry name" value="Helicase_C-like"/>
</dbReference>
<sequence length="823" mass="89464">MTGPGLDALPVAACIGDLRAALSDHGVVLLSAPTGSGKTTAIPPALLDLPALGSRKILMLEPRRLAARLACEWMASVIHERPGATIGYRTGTETAVSGATRIEVMTEGVLTRRLQRDPELADTGLVIFDEVHERHLATDLGLALVRDIQLGLRTDLRVLLMSATLSDTAFTRYFPDAPLVESQGRQFPVAIDYLPRAAGLRLDRLVRDGVLRVLAVTRGDVLVFLPGLREIAHCERALEGDMAAMGITLRRLHGAMSGAEQDLVREREGPRRVILASAVAQSSITLPRVDGVVDAGLVRTACFDHANGFTRLVTSPASQDIADQRAGRAGRVRPGHCLRLWTPEDHRGRPRFARPEIEQADLSALALDLAAWGTPDAAGLHWLTPPPSAAFAAARRRLHELGLVALDGTITTVGRRTVDHGFSPRLGAALACAAPAHQPLLCAVAAIVDERDTVRDRDDVALATRLTWLRTHPDSAAARRMRRLAARVRVPAWNGEGAHDEELARLLLPVYGDRVALCVERGETAVFKLACGPRARLALADPLSRQDALLALIVEETAEGPWMRLAVPLSGSLWDDAQRSAVERLCVRWDERTYTFAAYKERRLGDIRLQALPCAVPRDADFPEALEAAVRRAGLAALPWTEEALALRARLAWLASLPSREGWPDVSDAALVSHVQWLSAAVIAPRGQTAAASVDVARGLYHGLLSSVQRHEIDRLAPASVPLRSGRPYPLRYTGGGPPVLAAPVQEFLGMTETPRLDAGRVAVTVELLSPARRPLQVTSDLQGFWRGAYPELRRALAARYPRHEWPLDPLSVPPYRPHKRRS</sequence>
<keyword evidence="1" id="KW-0547">Nucleotide-binding</keyword>
<proteinExistence type="predicted"/>
<dbReference type="PROSITE" id="PS00690">
    <property type="entry name" value="DEAH_ATP_HELICASE"/>
    <property type="match status" value="1"/>
</dbReference>
<dbReference type="CDD" id="cd17990">
    <property type="entry name" value="DEXHc_HrpB"/>
    <property type="match status" value="1"/>
</dbReference>
<dbReference type="GO" id="GO:0004386">
    <property type="term" value="F:helicase activity"/>
    <property type="evidence" value="ECO:0007669"/>
    <property type="project" value="UniProtKB-KW"/>
</dbReference>
<dbReference type="GO" id="GO:0005524">
    <property type="term" value="F:ATP binding"/>
    <property type="evidence" value="ECO:0007669"/>
    <property type="project" value="UniProtKB-KW"/>
</dbReference>
<name>A0A368HGC5_9GAMM</name>
<dbReference type="GO" id="GO:0003676">
    <property type="term" value="F:nucleic acid binding"/>
    <property type="evidence" value="ECO:0007669"/>
    <property type="project" value="InterPro"/>
</dbReference>
<keyword evidence="8" id="KW-1185">Reference proteome</keyword>
<evidence type="ECO:0000256" key="2">
    <source>
        <dbReference type="ARBA" id="ARBA00022801"/>
    </source>
</evidence>
<evidence type="ECO:0000256" key="1">
    <source>
        <dbReference type="ARBA" id="ARBA00022741"/>
    </source>
</evidence>
<dbReference type="InterPro" id="IPR013689">
    <property type="entry name" value="RNA_helicase_ATP-dep_HrpB_C"/>
</dbReference>
<dbReference type="OrthoDB" id="9805617at2"/>
<dbReference type="CDD" id="cd18791">
    <property type="entry name" value="SF2_C_RHA"/>
    <property type="match status" value="1"/>
</dbReference>
<gene>
    <name evidence="7" type="primary">hrpB</name>
    <name evidence="7" type="ORF">C4900_00930</name>
</gene>
<comment type="caution">
    <text evidence="7">The sequence shown here is derived from an EMBL/GenBank/DDBJ whole genome shotgun (WGS) entry which is preliminary data.</text>
</comment>
<keyword evidence="4" id="KW-0067">ATP-binding</keyword>
<evidence type="ECO:0000259" key="5">
    <source>
        <dbReference type="PROSITE" id="PS51192"/>
    </source>
</evidence>
<dbReference type="Gene3D" id="1.20.120.1080">
    <property type="match status" value="1"/>
</dbReference>
<dbReference type="SMART" id="SM00487">
    <property type="entry name" value="DEXDc"/>
    <property type="match status" value="1"/>
</dbReference>
<dbReference type="GO" id="GO:0016787">
    <property type="term" value="F:hydrolase activity"/>
    <property type="evidence" value="ECO:0007669"/>
    <property type="project" value="UniProtKB-KW"/>
</dbReference>